<dbReference type="EMBL" id="LRGB01012629">
    <property type="protein sequence ID" value="KZR99797.1"/>
    <property type="molecule type" value="Genomic_DNA"/>
</dbReference>
<name>A0A164H7E6_9CRUS</name>
<gene>
    <name evidence="1" type="ORF">APZ42_004206</name>
</gene>
<comment type="caution">
    <text evidence="1">The sequence shown here is derived from an EMBL/GenBank/DDBJ whole genome shotgun (WGS) entry which is preliminary data.</text>
</comment>
<keyword evidence="2" id="KW-1185">Reference proteome</keyword>
<evidence type="ECO:0000313" key="1">
    <source>
        <dbReference type="EMBL" id="KZR99797.1"/>
    </source>
</evidence>
<reference evidence="1 2" key="1">
    <citation type="submission" date="2016-03" db="EMBL/GenBank/DDBJ databases">
        <title>EvidentialGene: Evidence-directed Construction of Genes on Genomes.</title>
        <authorList>
            <person name="Gilbert D.G."/>
            <person name="Choi J.-H."/>
            <person name="Mockaitis K."/>
            <person name="Colbourne J."/>
            <person name="Pfrender M."/>
        </authorList>
    </citation>
    <scope>NUCLEOTIDE SEQUENCE [LARGE SCALE GENOMIC DNA]</scope>
    <source>
        <strain evidence="1 2">Xinb3</strain>
        <tissue evidence="1">Complete organism</tissue>
    </source>
</reference>
<dbReference type="Proteomes" id="UP000076858">
    <property type="component" value="Unassembled WGS sequence"/>
</dbReference>
<proteinExistence type="predicted"/>
<dbReference type="AlphaFoldDB" id="A0A164H7E6"/>
<dbReference type="PANTHER" id="PTHR46954:SF1">
    <property type="entry name" value="C2H2-TYPE DOMAIN-CONTAINING PROTEIN"/>
    <property type="match status" value="1"/>
</dbReference>
<accession>A0A164H7E6</accession>
<sequence>MWFCSATIRRLEELASLLGPKIVTFLSQNDKAKVPIGLTAANKQAPLLMHVEYRVILPDHDWVIAGKHKLTSSVYAGIDIKENGMGKIEAVSYSGPTYIAMCSGKHCSSTVLSHGLDFERLLSIPEFEVIMKDTSGNVKPVGITIVDGGPDENPRYQKVIDVSIHHFIQNHLDALFMATNAPGRSAFNRVE</sequence>
<evidence type="ECO:0000313" key="2">
    <source>
        <dbReference type="Proteomes" id="UP000076858"/>
    </source>
</evidence>
<protein>
    <submittedName>
        <fullName evidence="1">Uncharacterized protein</fullName>
    </submittedName>
</protein>
<dbReference type="PANTHER" id="PTHR46954">
    <property type="entry name" value="C2H2-TYPE DOMAIN-CONTAINING PROTEIN"/>
    <property type="match status" value="1"/>
</dbReference>
<organism evidence="1 2">
    <name type="scientific">Daphnia magna</name>
    <dbReference type="NCBI Taxonomy" id="35525"/>
    <lineage>
        <taxon>Eukaryota</taxon>
        <taxon>Metazoa</taxon>
        <taxon>Ecdysozoa</taxon>
        <taxon>Arthropoda</taxon>
        <taxon>Crustacea</taxon>
        <taxon>Branchiopoda</taxon>
        <taxon>Diplostraca</taxon>
        <taxon>Cladocera</taxon>
        <taxon>Anomopoda</taxon>
        <taxon>Daphniidae</taxon>
        <taxon>Daphnia</taxon>
    </lineage>
</organism>
<dbReference type="OrthoDB" id="7698126at2759"/>